<evidence type="ECO:0000259" key="7">
    <source>
        <dbReference type="Pfam" id="PF25137"/>
    </source>
</evidence>
<dbReference type="InterPro" id="IPR039697">
    <property type="entry name" value="Alcohol_dehydrogenase_Fe"/>
</dbReference>
<dbReference type="GO" id="GO:0004022">
    <property type="term" value="F:alcohol dehydrogenase (NAD+) activity"/>
    <property type="evidence" value="ECO:0007669"/>
    <property type="project" value="UniProtKB-EC"/>
</dbReference>
<proteinExistence type="inferred from homology"/>
<dbReference type="OrthoDB" id="9815791at2"/>
<dbReference type="Proteomes" id="UP000295131">
    <property type="component" value="Unassembled WGS sequence"/>
</dbReference>
<evidence type="ECO:0000256" key="1">
    <source>
        <dbReference type="ARBA" id="ARBA00001962"/>
    </source>
</evidence>
<evidence type="ECO:0000313" key="9">
    <source>
        <dbReference type="Proteomes" id="UP000295131"/>
    </source>
</evidence>
<evidence type="ECO:0000256" key="5">
    <source>
        <dbReference type="ARBA" id="ARBA00049243"/>
    </source>
</evidence>
<dbReference type="PANTHER" id="PTHR11496:SF102">
    <property type="entry name" value="ALCOHOL DEHYDROGENASE 4"/>
    <property type="match status" value="1"/>
</dbReference>
<dbReference type="CDD" id="cd08183">
    <property type="entry name" value="Fe-ADH-like"/>
    <property type="match status" value="1"/>
</dbReference>
<keyword evidence="4" id="KW-0520">NAD</keyword>
<comment type="caution">
    <text evidence="8">The sequence shown here is derived from an EMBL/GenBank/DDBJ whole genome shotgun (WGS) entry which is preliminary data.</text>
</comment>
<feature type="domain" description="Fe-containing alcohol dehydrogenase-like C-terminal" evidence="7">
    <location>
        <begin position="166"/>
        <end position="359"/>
    </location>
</feature>
<evidence type="ECO:0000256" key="2">
    <source>
        <dbReference type="ARBA" id="ARBA00007358"/>
    </source>
</evidence>
<dbReference type="InterPro" id="IPR056798">
    <property type="entry name" value="ADH_Fe_C"/>
</dbReference>
<keyword evidence="3" id="KW-0560">Oxidoreductase</keyword>
<evidence type="ECO:0000259" key="6">
    <source>
        <dbReference type="Pfam" id="PF00465"/>
    </source>
</evidence>
<dbReference type="InterPro" id="IPR018211">
    <property type="entry name" value="ADH_Fe_CS"/>
</dbReference>
<dbReference type="AlphaFoldDB" id="A0A4R5PS55"/>
<accession>A0A4R5PS55</accession>
<dbReference type="FunFam" id="3.40.50.1970:FF:000003">
    <property type="entry name" value="Alcohol dehydrogenase, iron-containing"/>
    <property type="match status" value="1"/>
</dbReference>
<sequence>MAGEIAGRGKRLMLVHGSNPERIGWLADELRRSCQLTTFTCSKEPDLPLVEAAVALARDQGVDAVVAIGGGSVIDLGKAVAGLAGSTGSVLDYLEVVGLGKPIEADPLPFIALPTTSGTGAEATRNAVIDVPEKKRKVSLRDRRMLPELVIVDPALTDDCPRSVTLSSGLDAITQLIEPYLSVKANAFTDGLVDRALPDALTAIRVLAEREDARARDAMAWASLSSGMALANAGLGAVHGFAGVIGGATGAPHGEICASLLAASLHVNREAAIAASMSLERIDEIQAMLARAFNDQSGNDGFAKLGRWITANGVRGITELGVPRSRFETMAEASRVSSSMRGNMVELSNSQLVDILERSA</sequence>
<evidence type="ECO:0000256" key="3">
    <source>
        <dbReference type="ARBA" id="ARBA00023002"/>
    </source>
</evidence>
<dbReference type="EMBL" id="SMSI01000001">
    <property type="protein sequence ID" value="TDH39421.1"/>
    <property type="molecule type" value="Genomic_DNA"/>
</dbReference>
<dbReference type="PROSITE" id="PS00913">
    <property type="entry name" value="ADH_IRON_1"/>
    <property type="match status" value="1"/>
</dbReference>
<protein>
    <submittedName>
        <fullName evidence="8">Iron-containing alcohol dehydrogenase</fullName>
    </submittedName>
</protein>
<evidence type="ECO:0000256" key="4">
    <source>
        <dbReference type="ARBA" id="ARBA00023027"/>
    </source>
</evidence>
<keyword evidence="9" id="KW-1185">Reference proteome</keyword>
<comment type="cofactor">
    <cofactor evidence="1">
        <name>Fe cation</name>
        <dbReference type="ChEBI" id="CHEBI:24875"/>
    </cofactor>
</comment>
<dbReference type="Pfam" id="PF25137">
    <property type="entry name" value="ADH_Fe_C"/>
    <property type="match status" value="1"/>
</dbReference>
<dbReference type="InterPro" id="IPR001670">
    <property type="entry name" value="ADH_Fe/GldA"/>
</dbReference>
<dbReference type="PANTHER" id="PTHR11496">
    <property type="entry name" value="ALCOHOL DEHYDROGENASE"/>
    <property type="match status" value="1"/>
</dbReference>
<dbReference type="Pfam" id="PF00465">
    <property type="entry name" value="Fe-ADH"/>
    <property type="match status" value="1"/>
</dbReference>
<dbReference type="GO" id="GO:0046872">
    <property type="term" value="F:metal ion binding"/>
    <property type="evidence" value="ECO:0007669"/>
    <property type="project" value="InterPro"/>
</dbReference>
<evidence type="ECO:0000313" key="8">
    <source>
        <dbReference type="EMBL" id="TDH39421.1"/>
    </source>
</evidence>
<gene>
    <name evidence="8" type="ORF">E2A64_04365</name>
</gene>
<organism evidence="8 9">
    <name type="scientific">Pseudohoeflea suaedae</name>
    <dbReference type="NCBI Taxonomy" id="877384"/>
    <lineage>
        <taxon>Bacteria</taxon>
        <taxon>Pseudomonadati</taxon>
        <taxon>Pseudomonadota</taxon>
        <taxon>Alphaproteobacteria</taxon>
        <taxon>Hyphomicrobiales</taxon>
        <taxon>Rhizobiaceae</taxon>
        <taxon>Pseudohoeflea</taxon>
    </lineage>
</organism>
<dbReference type="Gene3D" id="1.20.1090.10">
    <property type="entry name" value="Dehydroquinate synthase-like - alpha domain"/>
    <property type="match status" value="1"/>
</dbReference>
<comment type="similarity">
    <text evidence="2">Belongs to the iron-containing alcohol dehydrogenase family.</text>
</comment>
<name>A0A4R5PS55_9HYPH</name>
<dbReference type="SUPFAM" id="SSF56796">
    <property type="entry name" value="Dehydroquinate synthase-like"/>
    <property type="match status" value="1"/>
</dbReference>
<feature type="domain" description="Alcohol dehydrogenase iron-type/glycerol dehydrogenase GldA" evidence="6">
    <location>
        <begin position="4"/>
        <end position="154"/>
    </location>
</feature>
<comment type="catalytic activity">
    <reaction evidence="5">
        <text>a primary alcohol + NAD(+) = an aldehyde + NADH + H(+)</text>
        <dbReference type="Rhea" id="RHEA:10736"/>
        <dbReference type="ChEBI" id="CHEBI:15378"/>
        <dbReference type="ChEBI" id="CHEBI:15734"/>
        <dbReference type="ChEBI" id="CHEBI:17478"/>
        <dbReference type="ChEBI" id="CHEBI:57540"/>
        <dbReference type="ChEBI" id="CHEBI:57945"/>
        <dbReference type="EC" id="1.1.1.1"/>
    </reaction>
</comment>
<reference evidence="8 9" key="1">
    <citation type="journal article" date="2013" name="Int. J. Syst. Evol. Microbiol.">
        <title>Hoeflea suaedae sp. nov., an endophytic bacterium isolated from the root of the halophyte Suaeda maritima.</title>
        <authorList>
            <person name="Chung E.J."/>
            <person name="Park J.A."/>
            <person name="Pramanik P."/>
            <person name="Bibi F."/>
            <person name="Jeon C.O."/>
            <person name="Chung Y.R."/>
        </authorList>
    </citation>
    <scope>NUCLEOTIDE SEQUENCE [LARGE SCALE GENOMIC DNA]</scope>
    <source>
        <strain evidence="8 9">YC6898</strain>
    </source>
</reference>
<dbReference type="Gene3D" id="3.40.50.1970">
    <property type="match status" value="1"/>
</dbReference>